<gene>
    <name evidence="1" type="ORF">BDW59DRAFT_166756</name>
</gene>
<organism evidence="1 2">
    <name type="scientific">Aspergillus cavernicola</name>
    <dbReference type="NCBI Taxonomy" id="176166"/>
    <lineage>
        <taxon>Eukaryota</taxon>
        <taxon>Fungi</taxon>
        <taxon>Dikarya</taxon>
        <taxon>Ascomycota</taxon>
        <taxon>Pezizomycotina</taxon>
        <taxon>Eurotiomycetes</taxon>
        <taxon>Eurotiomycetidae</taxon>
        <taxon>Eurotiales</taxon>
        <taxon>Aspergillaceae</taxon>
        <taxon>Aspergillus</taxon>
        <taxon>Aspergillus subgen. Nidulantes</taxon>
    </lineage>
</organism>
<proteinExistence type="predicted"/>
<comment type="caution">
    <text evidence="1">The sequence shown here is derived from an EMBL/GenBank/DDBJ whole genome shotgun (WGS) entry which is preliminary data.</text>
</comment>
<sequence length="369" mass="41925">MAPIMAPPATFQSNPPLNHRLSSAIPVDSLAEAQRRLKTFLRSTQCDNDLLLRLPPSILDNPAITRILHSSERGNFKYSYDPQHNILKVFAMPRPLHDAIVALVGRFLMKGCFVTVEEFDCLSMWTREQQMADTFAQGGVSWTKYPDALLMFGERPDAFKIPRIVFEVGFTETYDDLLNDMRQWFENAVSPVAVVVLVKIEEDLRELRKHRRSDGVRSEPRRLLIDYGDELAHSKHGIELDCDFSGSPIPGLRNIPMSDITVGDWVGPLKIFLELWEMDGTEPVLREPRIDILPATANPRNPKIRATDIIPGSHRGLFENFDGSRTGELDMSYYRAVIHAEISNLAYNRAVGQLRPESKERAQDPDYLP</sequence>
<evidence type="ECO:0000313" key="2">
    <source>
        <dbReference type="Proteomes" id="UP001610335"/>
    </source>
</evidence>
<accession>A0ABR4HKA7</accession>
<dbReference type="EMBL" id="JBFXLS010000111">
    <property type="protein sequence ID" value="KAL2815609.1"/>
    <property type="molecule type" value="Genomic_DNA"/>
</dbReference>
<dbReference type="Proteomes" id="UP001610335">
    <property type="component" value="Unassembled WGS sequence"/>
</dbReference>
<reference evidence="1 2" key="1">
    <citation type="submission" date="2024-07" db="EMBL/GenBank/DDBJ databases">
        <title>Section-level genome sequencing and comparative genomics of Aspergillus sections Usti and Cavernicolus.</title>
        <authorList>
            <consortium name="Lawrence Berkeley National Laboratory"/>
            <person name="Nybo J.L."/>
            <person name="Vesth T.C."/>
            <person name="Theobald S."/>
            <person name="Frisvad J.C."/>
            <person name="Larsen T.O."/>
            <person name="Kjaerboelling I."/>
            <person name="Rothschild-Mancinelli K."/>
            <person name="Lyhne E.K."/>
            <person name="Kogle M.E."/>
            <person name="Barry K."/>
            <person name="Clum A."/>
            <person name="Na H."/>
            <person name="Ledsgaard L."/>
            <person name="Lin J."/>
            <person name="Lipzen A."/>
            <person name="Kuo A."/>
            <person name="Riley R."/>
            <person name="Mondo S."/>
            <person name="LaButti K."/>
            <person name="Haridas S."/>
            <person name="Pangalinan J."/>
            <person name="Salamov A.A."/>
            <person name="Simmons B.A."/>
            <person name="Magnuson J.K."/>
            <person name="Chen J."/>
            <person name="Drula E."/>
            <person name="Henrissat B."/>
            <person name="Wiebenga A."/>
            <person name="Lubbers R.J."/>
            <person name="Gomes A.C."/>
            <person name="Makela M.R."/>
            <person name="Stajich J."/>
            <person name="Grigoriev I.V."/>
            <person name="Mortensen U.H."/>
            <person name="De vries R.P."/>
            <person name="Baker S.E."/>
            <person name="Andersen M.R."/>
        </authorList>
    </citation>
    <scope>NUCLEOTIDE SEQUENCE [LARGE SCALE GENOMIC DNA]</scope>
    <source>
        <strain evidence="1 2">CBS 600.67</strain>
    </source>
</reference>
<protein>
    <submittedName>
        <fullName evidence="1">Uncharacterized protein</fullName>
    </submittedName>
</protein>
<name>A0ABR4HKA7_9EURO</name>
<keyword evidence="2" id="KW-1185">Reference proteome</keyword>
<evidence type="ECO:0000313" key="1">
    <source>
        <dbReference type="EMBL" id="KAL2815609.1"/>
    </source>
</evidence>